<gene>
    <name evidence="1" type="ORF">O6H91_17G049300</name>
</gene>
<keyword evidence="2" id="KW-1185">Reference proteome</keyword>
<proteinExistence type="predicted"/>
<sequence length="288" mass="32376">MTRGSYHRTVVPLWLTALTERIVKETRLFPASINHVLVNEYLPGQGIMPHQDGPLYFPVVAILSLGAPTLMKFMPHSKFATSIKKRIYLSANSNSDTETVLPCQLPEFHDVDSFNTISRRKENFHPSTVKDVTYTSVEPLSGLPSSTNLLRSKGREQCLENDTEAALQHEHTNTVSVALMPRSLLIFKDNAYQDFLHGIDECDEHILDGKVANLSSLCHKAYSCSVQSSDPRELSSAHGLDPKDTDIGHNLLENQGKTYQRSFLKQTGTRVSLTCRYVPKSFSRFIRL</sequence>
<evidence type="ECO:0000313" key="2">
    <source>
        <dbReference type="Proteomes" id="UP001162992"/>
    </source>
</evidence>
<dbReference type="EMBL" id="CM055108">
    <property type="protein sequence ID" value="KAJ7525405.1"/>
    <property type="molecule type" value="Genomic_DNA"/>
</dbReference>
<comment type="caution">
    <text evidence="1">The sequence shown here is derived from an EMBL/GenBank/DDBJ whole genome shotgun (WGS) entry which is preliminary data.</text>
</comment>
<protein>
    <submittedName>
        <fullName evidence="1">Uncharacterized protein</fullName>
    </submittedName>
</protein>
<organism evidence="1 2">
    <name type="scientific">Diphasiastrum complanatum</name>
    <name type="common">Issler's clubmoss</name>
    <name type="synonym">Lycopodium complanatum</name>
    <dbReference type="NCBI Taxonomy" id="34168"/>
    <lineage>
        <taxon>Eukaryota</taxon>
        <taxon>Viridiplantae</taxon>
        <taxon>Streptophyta</taxon>
        <taxon>Embryophyta</taxon>
        <taxon>Tracheophyta</taxon>
        <taxon>Lycopodiopsida</taxon>
        <taxon>Lycopodiales</taxon>
        <taxon>Lycopodiaceae</taxon>
        <taxon>Lycopodioideae</taxon>
        <taxon>Diphasiastrum</taxon>
    </lineage>
</organism>
<evidence type="ECO:0000313" key="1">
    <source>
        <dbReference type="EMBL" id="KAJ7525405.1"/>
    </source>
</evidence>
<name>A0ACC2B6M5_DIPCM</name>
<dbReference type="Proteomes" id="UP001162992">
    <property type="component" value="Chromosome 17"/>
</dbReference>
<accession>A0ACC2B6M5</accession>
<reference evidence="2" key="1">
    <citation type="journal article" date="2024" name="Proc. Natl. Acad. Sci. U.S.A.">
        <title>Extraordinary preservation of gene collinearity over three hundred million years revealed in homosporous lycophytes.</title>
        <authorList>
            <person name="Li C."/>
            <person name="Wickell D."/>
            <person name="Kuo L.Y."/>
            <person name="Chen X."/>
            <person name="Nie B."/>
            <person name="Liao X."/>
            <person name="Peng D."/>
            <person name="Ji J."/>
            <person name="Jenkins J."/>
            <person name="Williams M."/>
            <person name="Shu S."/>
            <person name="Plott C."/>
            <person name="Barry K."/>
            <person name="Rajasekar S."/>
            <person name="Grimwood J."/>
            <person name="Han X."/>
            <person name="Sun S."/>
            <person name="Hou Z."/>
            <person name="He W."/>
            <person name="Dai G."/>
            <person name="Sun C."/>
            <person name="Schmutz J."/>
            <person name="Leebens-Mack J.H."/>
            <person name="Li F.W."/>
            <person name="Wang L."/>
        </authorList>
    </citation>
    <scope>NUCLEOTIDE SEQUENCE [LARGE SCALE GENOMIC DNA]</scope>
    <source>
        <strain evidence="2">cv. PW_Plant_1</strain>
    </source>
</reference>